<evidence type="ECO:0000313" key="3">
    <source>
        <dbReference type="Proteomes" id="UP000188268"/>
    </source>
</evidence>
<dbReference type="EMBL" id="AWWV01014400">
    <property type="protein sequence ID" value="OMO57248.1"/>
    <property type="molecule type" value="Genomic_DNA"/>
</dbReference>
<organism evidence="2 3">
    <name type="scientific">Corchorus capsularis</name>
    <name type="common">Jute</name>
    <dbReference type="NCBI Taxonomy" id="210143"/>
    <lineage>
        <taxon>Eukaryota</taxon>
        <taxon>Viridiplantae</taxon>
        <taxon>Streptophyta</taxon>
        <taxon>Embryophyta</taxon>
        <taxon>Tracheophyta</taxon>
        <taxon>Spermatophyta</taxon>
        <taxon>Magnoliopsida</taxon>
        <taxon>eudicotyledons</taxon>
        <taxon>Gunneridae</taxon>
        <taxon>Pentapetalae</taxon>
        <taxon>rosids</taxon>
        <taxon>malvids</taxon>
        <taxon>Malvales</taxon>
        <taxon>Malvaceae</taxon>
        <taxon>Grewioideae</taxon>
        <taxon>Apeibeae</taxon>
        <taxon>Corchorus</taxon>
    </lineage>
</organism>
<comment type="caution">
    <text evidence="2">The sequence shown here is derived from an EMBL/GenBank/DDBJ whole genome shotgun (WGS) entry which is preliminary data.</text>
</comment>
<reference evidence="2 3" key="1">
    <citation type="submission" date="2013-09" db="EMBL/GenBank/DDBJ databases">
        <title>Corchorus capsularis genome sequencing.</title>
        <authorList>
            <person name="Alam M."/>
            <person name="Haque M.S."/>
            <person name="Islam M.S."/>
            <person name="Emdad E.M."/>
            <person name="Islam M.M."/>
            <person name="Ahmed B."/>
            <person name="Halim A."/>
            <person name="Hossen Q.M.M."/>
            <person name="Hossain M.Z."/>
            <person name="Ahmed R."/>
            <person name="Khan M.M."/>
            <person name="Islam R."/>
            <person name="Rashid M.M."/>
            <person name="Khan S.A."/>
            <person name="Rahman M.S."/>
            <person name="Alam M."/>
        </authorList>
    </citation>
    <scope>NUCLEOTIDE SEQUENCE [LARGE SCALE GENOMIC DNA]</scope>
    <source>
        <strain evidence="3">cv. CVL-1</strain>
        <tissue evidence="2">Whole seedling</tissue>
    </source>
</reference>
<proteinExistence type="predicted"/>
<evidence type="ECO:0000313" key="2">
    <source>
        <dbReference type="EMBL" id="OMO57248.1"/>
    </source>
</evidence>
<keyword evidence="3" id="KW-1185">Reference proteome</keyword>
<dbReference type="AlphaFoldDB" id="A0A1R3GGL8"/>
<feature type="region of interest" description="Disordered" evidence="1">
    <location>
        <begin position="1"/>
        <end position="40"/>
    </location>
</feature>
<name>A0A1R3GGL8_COCAP</name>
<sequence>MGSCVSRPEGCVRRKLRPSKKKNRKRRKSFNKRVSSRLSE</sequence>
<dbReference type="Gramene" id="OMO57248">
    <property type="protein sequence ID" value="OMO57248"/>
    <property type="gene ID" value="CCACVL1_25883"/>
</dbReference>
<feature type="non-terminal residue" evidence="2">
    <location>
        <position position="40"/>
    </location>
</feature>
<feature type="compositionally biased region" description="Basic residues" evidence="1">
    <location>
        <begin position="13"/>
        <end position="40"/>
    </location>
</feature>
<gene>
    <name evidence="2" type="ORF">CCACVL1_25883</name>
</gene>
<dbReference type="Proteomes" id="UP000188268">
    <property type="component" value="Unassembled WGS sequence"/>
</dbReference>
<protein>
    <submittedName>
        <fullName evidence="2">Uncharacterized protein</fullName>
    </submittedName>
</protein>
<evidence type="ECO:0000256" key="1">
    <source>
        <dbReference type="SAM" id="MobiDB-lite"/>
    </source>
</evidence>
<accession>A0A1R3GGL8</accession>